<dbReference type="AlphaFoldDB" id="A0A3D8Y5U1"/>
<evidence type="ECO:0000313" key="3">
    <source>
        <dbReference type="Proteomes" id="UP000256373"/>
    </source>
</evidence>
<evidence type="ECO:0000259" key="1">
    <source>
        <dbReference type="Pfam" id="PF08818"/>
    </source>
</evidence>
<evidence type="ECO:0000313" key="2">
    <source>
        <dbReference type="EMBL" id="REA57169.1"/>
    </source>
</evidence>
<organism evidence="2 3">
    <name type="scientific">Dyadobacter luteus</name>
    <dbReference type="NCBI Taxonomy" id="2259619"/>
    <lineage>
        <taxon>Bacteria</taxon>
        <taxon>Pseudomonadati</taxon>
        <taxon>Bacteroidota</taxon>
        <taxon>Cytophagia</taxon>
        <taxon>Cytophagales</taxon>
        <taxon>Spirosomataceae</taxon>
        <taxon>Dyadobacter</taxon>
    </lineage>
</organism>
<reference evidence="2 3" key="1">
    <citation type="submission" date="2018-07" db="EMBL/GenBank/DDBJ databases">
        <title>Dyadobacter roseus sp. nov., isolated from rose rhizosphere soil.</title>
        <authorList>
            <person name="Chen L."/>
        </authorList>
    </citation>
    <scope>NUCLEOTIDE SEQUENCE [LARGE SCALE GENOMIC DNA]</scope>
    <source>
        <strain evidence="2 3">RS19</strain>
    </source>
</reference>
<keyword evidence="3" id="KW-1185">Reference proteome</keyword>
<feature type="domain" description="YdhG-like" evidence="1">
    <location>
        <begin position="21"/>
        <end position="113"/>
    </location>
</feature>
<dbReference type="Pfam" id="PF08818">
    <property type="entry name" value="DUF1801"/>
    <property type="match status" value="1"/>
</dbReference>
<comment type="caution">
    <text evidence="2">The sequence shown here is derived from an EMBL/GenBank/DDBJ whole genome shotgun (WGS) entry which is preliminary data.</text>
</comment>
<proteinExistence type="predicted"/>
<dbReference type="Proteomes" id="UP000256373">
    <property type="component" value="Unassembled WGS sequence"/>
</dbReference>
<dbReference type="Gene3D" id="3.90.1150.200">
    <property type="match status" value="1"/>
</dbReference>
<name>A0A3D8Y5U1_9BACT</name>
<protein>
    <submittedName>
        <fullName evidence="2">DUF1801 domain-containing protein</fullName>
    </submittedName>
</protein>
<dbReference type="SUPFAM" id="SSF159888">
    <property type="entry name" value="YdhG-like"/>
    <property type="match status" value="1"/>
</dbReference>
<dbReference type="RefSeq" id="WP_115833636.1">
    <property type="nucleotide sequence ID" value="NZ_QNUL01000030.1"/>
</dbReference>
<dbReference type="EMBL" id="QNUL01000030">
    <property type="protein sequence ID" value="REA57169.1"/>
    <property type="molecule type" value="Genomic_DNA"/>
</dbReference>
<sequence>MAKVEYKDIDHYQAAFPDEIRQRLQSVRELIHKIAPDAKEVISYSIPAFKIDKTFLIYYCAFAKHLTISNPWSMELLAEFEIELKSFKISKAAIQFPHHKPLPLDLIERIITFRKKEVDTSH</sequence>
<gene>
    <name evidence="2" type="ORF">DSL64_24755</name>
</gene>
<dbReference type="OrthoDB" id="115213at2"/>
<accession>A0A3D8Y5U1</accession>
<dbReference type="InterPro" id="IPR014922">
    <property type="entry name" value="YdhG-like"/>
</dbReference>